<evidence type="ECO:0000256" key="7">
    <source>
        <dbReference type="ARBA" id="ARBA00023235"/>
    </source>
</evidence>
<comment type="catalytic activity">
    <reaction evidence="11">
        <text>ATP + H2O = ADP + phosphate + H(+)</text>
        <dbReference type="Rhea" id="RHEA:13065"/>
        <dbReference type="ChEBI" id="CHEBI:15377"/>
        <dbReference type="ChEBI" id="CHEBI:15378"/>
        <dbReference type="ChEBI" id="CHEBI:30616"/>
        <dbReference type="ChEBI" id="CHEBI:43474"/>
        <dbReference type="ChEBI" id="CHEBI:456216"/>
        <dbReference type="EC" id="5.6.2.4"/>
    </reaction>
</comment>
<dbReference type="EC" id="5.6.2.4" evidence="9"/>
<dbReference type="CDD" id="cd17932">
    <property type="entry name" value="DEXQc_UvrD"/>
    <property type="match status" value="1"/>
</dbReference>
<dbReference type="PANTHER" id="PTHR11070">
    <property type="entry name" value="UVRD / RECB / PCRA DNA HELICASE FAMILY MEMBER"/>
    <property type="match status" value="1"/>
</dbReference>
<feature type="domain" description="UvrD-like helicase ATP-binding" evidence="13">
    <location>
        <begin position="13"/>
        <end position="290"/>
    </location>
</feature>
<dbReference type="GO" id="GO:0005524">
    <property type="term" value="F:ATP binding"/>
    <property type="evidence" value="ECO:0007669"/>
    <property type="project" value="UniProtKB-UniRule"/>
</dbReference>
<dbReference type="Gene3D" id="3.40.50.300">
    <property type="entry name" value="P-loop containing nucleotide triphosphate hydrolases"/>
    <property type="match status" value="2"/>
</dbReference>
<dbReference type="SUPFAM" id="SSF52540">
    <property type="entry name" value="P-loop containing nucleoside triphosphate hydrolases"/>
    <property type="match status" value="1"/>
</dbReference>
<dbReference type="RefSeq" id="WP_126190708.1">
    <property type="nucleotide sequence ID" value="NZ_RWYU02000012.1"/>
</dbReference>
<evidence type="ECO:0000256" key="1">
    <source>
        <dbReference type="ARBA" id="ARBA00009922"/>
    </source>
</evidence>
<evidence type="ECO:0000256" key="2">
    <source>
        <dbReference type="ARBA" id="ARBA00022741"/>
    </source>
</evidence>
<feature type="binding site" evidence="12">
    <location>
        <begin position="34"/>
        <end position="41"/>
    </location>
    <ligand>
        <name>ATP</name>
        <dbReference type="ChEBI" id="CHEBI:30616"/>
    </ligand>
</feature>
<comment type="similarity">
    <text evidence="1">Belongs to the helicase family. UvrD subfamily.</text>
</comment>
<dbReference type="Proteomes" id="UP000282800">
    <property type="component" value="Unassembled WGS sequence"/>
</dbReference>
<dbReference type="Pfam" id="PF13361">
    <property type="entry name" value="UvrD_C"/>
    <property type="match status" value="1"/>
</dbReference>
<dbReference type="GO" id="GO:0016887">
    <property type="term" value="F:ATP hydrolysis activity"/>
    <property type="evidence" value="ECO:0007669"/>
    <property type="project" value="RHEA"/>
</dbReference>
<protein>
    <recommendedName>
        <fullName evidence="9">DNA 3'-5' helicase</fullName>
        <ecNumber evidence="9">5.6.2.4</ecNumber>
    </recommendedName>
    <alternativeName>
        <fullName evidence="10">DNA 3'-5' helicase II</fullName>
    </alternativeName>
</protein>
<evidence type="ECO:0000256" key="5">
    <source>
        <dbReference type="ARBA" id="ARBA00022840"/>
    </source>
</evidence>
<dbReference type="InterPro" id="IPR014017">
    <property type="entry name" value="DNA_helicase_UvrD-like_C"/>
</dbReference>
<evidence type="ECO:0000259" key="13">
    <source>
        <dbReference type="PROSITE" id="PS51198"/>
    </source>
</evidence>
<evidence type="ECO:0000256" key="6">
    <source>
        <dbReference type="ARBA" id="ARBA00023125"/>
    </source>
</evidence>
<dbReference type="Pfam" id="PF00580">
    <property type="entry name" value="UvrD-helicase"/>
    <property type="match status" value="1"/>
</dbReference>
<dbReference type="OrthoDB" id="1100019at2"/>
<dbReference type="InterPro" id="IPR014016">
    <property type="entry name" value="UvrD-like_ATP-bd"/>
</dbReference>
<reference evidence="14 15" key="1">
    <citation type="submission" date="2019-01" db="EMBL/GenBank/DDBJ databases">
        <title>High-quality draft genome of. Pseudomonas songnenensis str. L103, a full-fledged denitrifier isolated from 100 meters deep aquifer in a heavily nitrogen fertilized agricultural area.</title>
        <authorList>
            <person name="Liu M."/>
            <person name="Liu B."/>
        </authorList>
    </citation>
    <scope>NUCLEOTIDE SEQUENCE [LARGE SCALE GENOMIC DNA]</scope>
    <source>
        <strain evidence="14 15">L103</strain>
    </source>
</reference>
<evidence type="ECO:0000256" key="12">
    <source>
        <dbReference type="PROSITE-ProRule" id="PRU00560"/>
    </source>
</evidence>
<keyword evidence="3 12" id="KW-0378">Hydrolase</keyword>
<accession>A0A482UBK3</accession>
<evidence type="ECO:0000313" key="14">
    <source>
        <dbReference type="EMBL" id="RYJ59193.1"/>
    </source>
</evidence>
<dbReference type="Gene3D" id="1.10.10.160">
    <property type="match status" value="1"/>
</dbReference>
<dbReference type="GO" id="GO:0043138">
    <property type="term" value="F:3'-5' DNA helicase activity"/>
    <property type="evidence" value="ECO:0007669"/>
    <property type="project" value="UniProtKB-EC"/>
</dbReference>
<dbReference type="InterPro" id="IPR013986">
    <property type="entry name" value="DExx_box_DNA_helicase_dom_sf"/>
</dbReference>
<name>A0A482UBK3_9PSED</name>
<dbReference type="EMBL" id="RWYU02000012">
    <property type="protein sequence ID" value="RYJ59193.1"/>
    <property type="molecule type" value="Genomic_DNA"/>
</dbReference>
<dbReference type="GO" id="GO:0003677">
    <property type="term" value="F:DNA binding"/>
    <property type="evidence" value="ECO:0007669"/>
    <property type="project" value="UniProtKB-KW"/>
</dbReference>
<comment type="caution">
    <text evidence="14">The sequence shown here is derived from an EMBL/GenBank/DDBJ whole genome shotgun (WGS) entry which is preliminary data.</text>
</comment>
<keyword evidence="4 12" id="KW-0347">Helicase</keyword>
<dbReference type="PANTHER" id="PTHR11070:SF2">
    <property type="entry name" value="ATP-DEPENDENT DNA HELICASE SRS2"/>
    <property type="match status" value="1"/>
</dbReference>
<keyword evidence="7" id="KW-0413">Isomerase</keyword>
<dbReference type="AlphaFoldDB" id="A0A482UBK3"/>
<evidence type="ECO:0000256" key="11">
    <source>
        <dbReference type="ARBA" id="ARBA00048988"/>
    </source>
</evidence>
<sequence>MSNRIALAQALAELAPNNEQYEAAITREHCVVLAGPGSGKTKTLTTAMARVLMDDVVDPRGVACITYNNECATELEERLAKFGVANSDRSFIGTVHSFALTQVIAPYTRCIAQLLPDDFRVATSSECRAAVEAAYKSVFGDMGNSHDRWRFAEEKRRRDVDRTLPAWKGKNPELATFIEAYEAELRHKALIDFDDMPLIAFRMIKEHSWIRDALRARFPVLFVDEYQDLGHALHELVLLLCFESGIRLFAVGDADQSIYGFNGANPGLLQSLTARGDVKTIRLRFNYRSGAKIIRASLGALGEERDYCGWDGAPEGDLSFWPVEGDLNKQARYIAKAVLPSLLGRGLQLEKIGILYRAAWLGDKVADALKETDIAILRTDGNALVRRNSRLARFVEACSRWVTGGWRDALPPYHRLLGQALAIVYGGRVSEAEEQAMTLQLMAFLRSGIDRNETTHAWLIRFCRELIAPWQGIVRNTHQEWEVCSELVARTDPALGLDMPLNVFSGQIDGSGRVTLSTLHSAKGREFDAAILFGINAEDFPNWRDAKSERAMREARRLFYVGVTRPRKELCLVFEKGNHSPWVAELYQRSQKV</sequence>
<evidence type="ECO:0000256" key="4">
    <source>
        <dbReference type="ARBA" id="ARBA00022806"/>
    </source>
</evidence>
<evidence type="ECO:0000313" key="15">
    <source>
        <dbReference type="Proteomes" id="UP000282800"/>
    </source>
</evidence>
<keyword evidence="5 12" id="KW-0067">ATP-binding</keyword>
<evidence type="ECO:0000256" key="8">
    <source>
        <dbReference type="ARBA" id="ARBA00034617"/>
    </source>
</evidence>
<dbReference type="InterPro" id="IPR000212">
    <property type="entry name" value="DNA_helicase_UvrD/REP"/>
</dbReference>
<evidence type="ECO:0000256" key="10">
    <source>
        <dbReference type="ARBA" id="ARBA00034923"/>
    </source>
</evidence>
<comment type="catalytic activity">
    <reaction evidence="8">
        <text>Couples ATP hydrolysis with the unwinding of duplex DNA by translocating in the 3'-5' direction.</text>
        <dbReference type="EC" id="5.6.2.4"/>
    </reaction>
</comment>
<dbReference type="InterPro" id="IPR027417">
    <property type="entry name" value="P-loop_NTPase"/>
</dbReference>
<dbReference type="PROSITE" id="PS51198">
    <property type="entry name" value="UVRD_HELICASE_ATP_BIND"/>
    <property type="match status" value="1"/>
</dbReference>
<dbReference type="GO" id="GO:0000725">
    <property type="term" value="P:recombinational repair"/>
    <property type="evidence" value="ECO:0007669"/>
    <property type="project" value="TreeGrafter"/>
</dbReference>
<gene>
    <name evidence="14" type="ORF">EJA06_022040</name>
</gene>
<keyword evidence="6" id="KW-0238">DNA-binding</keyword>
<keyword evidence="2 12" id="KW-0547">Nucleotide-binding</keyword>
<proteinExistence type="inferred from homology"/>
<evidence type="ECO:0000256" key="9">
    <source>
        <dbReference type="ARBA" id="ARBA00034808"/>
    </source>
</evidence>
<evidence type="ECO:0000256" key="3">
    <source>
        <dbReference type="ARBA" id="ARBA00022801"/>
    </source>
</evidence>
<organism evidence="14 15">
    <name type="scientific">Pseudomonas songnenensis</name>
    <dbReference type="NCBI Taxonomy" id="1176259"/>
    <lineage>
        <taxon>Bacteria</taxon>
        <taxon>Pseudomonadati</taxon>
        <taxon>Pseudomonadota</taxon>
        <taxon>Gammaproteobacteria</taxon>
        <taxon>Pseudomonadales</taxon>
        <taxon>Pseudomonadaceae</taxon>
        <taxon>Pseudomonas</taxon>
    </lineage>
</organism>